<name>A0A0C9WH88_9AGAR</name>
<sequence>MQISDEVGRGGGREGEPGCEASRGWTAGGGTRAASSQLGSTSDDGIRASTLTTPVLVAKGGRLGKESRDGKQQPLLTTRI</sequence>
<organism evidence="2 3">
    <name type="scientific">Laccaria amethystina LaAM-08-1</name>
    <dbReference type="NCBI Taxonomy" id="1095629"/>
    <lineage>
        <taxon>Eukaryota</taxon>
        <taxon>Fungi</taxon>
        <taxon>Dikarya</taxon>
        <taxon>Basidiomycota</taxon>
        <taxon>Agaricomycotina</taxon>
        <taxon>Agaricomycetes</taxon>
        <taxon>Agaricomycetidae</taxon>
        <taxon>Agaricales</taxon>
        <taxon>Agaricineae</taxon>
        <taxon>Hydnangiaceae</taxon>
        <taxon>Laccaria</taxon>
    </lineage>
</organism>
<protein>
    <submittedName>
        <fullName evidence="2">Uncharacterized protein</fullName>
    </submittedName>
</protein>
<gene>
    <name evidence="2" type="ORF">K443DRAFT_521897</name>
</gene>
<feature type="region of interest" description="Disordered" evidence="1">
    <location>
        <begin position="1"/>
        <end position="80"/>
    </location>
</feature>
<dbReference type="EMBL" id="KN839115">
    <property type="protein sequence ID" value="KIJ90769.1"/>
    <property type="molecule type" value="Genomic_DNA"/>
</dbReference>
<accession>A0A0C9WH88</accession>
<keyword evidence="3" id="KW-1185">Reference proteome</keyword>
<dbReference type="AlphaFoldDB" id="A0A0C9WH88"/>
<reference evidence="3" key="2">
    <citation type="submission" date="2015-01" db="EMBL/GenBank/DDBJ databases">
        <title>Evolutionary Origins and Diversification of the Mycorrhizal Mutualists.</title>
        <authorList>
            <consortium name="DOE Joint Genome Institute"/>
            <consortium name="Mycorrhizal Genomics Consortium"/>
            <person name="Kohler A."/>
            <person name="Kuo A."/>
            <person name="Nagy L.G."/>
            <person name="Floudas D."/>
            <person name="Copeland A."/>
            <person name="Barry K.W."/>
            <person name="Cichocki N."/>
            <person name="Veneault-Fourrey C."/>
            <person name="LaButti K."/>
            <person name="Lindquist E.A."/>
            <person name="Lipzen A."/>
            <person name="Lundell T."/>
            <person name="Morin E."/>
            <person name="Murat C."/>
            <person name="Riley R."/>
            <person name="Ohm R."/>
            <person name="Sun H."/>
            <person name="Tunlid A."/>
            <person name="Henrissat B."/>
            <person name="Grigoriev I.V."/>
            <person name="Hibbett D.S."/>
            <person name="Martin F."/>
        </authorList>
    </citation>
    <scope>NUCLEOTIDE SEQUENCE [LARGE SCALE GENOMIC DNA]</scope>
    <source>
        <strain evidence="3">LaAM-08-1</strain>
    </source>
</reference>
<feature type="compositionally biased region" description="Polar residues" evidence="1">
    <location>
        <begin position="37"/>
        <end position="53"/>
    </location>
</feature>
<dbReference type="Proteomes" id="UP000054477">
    <property type="component" value="Unassembled WGS sequence"/>
</dbReference>
<dbReference type="HOGENOM" id="CLU_2590149_0_0_1"/>
<feature type="compositionally biased region" description="Basic and acidic residues" evidence="1">
    <location>
        <begin position="1"/>
        <end position="16"/>
    </location>
</feature>
<evidence type="ECO:0000256" key="1">
    <source>
        <dbReference type="SAM" id="MobiDB-lite"/>
    </source>
</evidence>
<reference evidence="2 3" key="1">
    <citation type="submission" date="2014-04" db="EMBL/GenBank/DDBJ databases">
        <authorList>
            <consortium name="DOE Joint Genome Institute"/>
            <person name="Kuo A."/>
            <person name="Kohler A."/>
            <person name="Nagy L.G."/>
            <person name="Floudas D."/>
            <person name="Copeland A."/>
            <person name="Barry K.W."/>
            <person name="Cichocki N."/>
            <person name="Veneault-Fourrey C."/>
            <person name="LaButti K."/>
            <person name="Lindquist E.A."/>
            <person name="Lipzen A."/>
            <person name="Lundell T."/>
            <person name="Morin E."/>
            <person name="Murat C."/>
            <person name="Sun H."/>
            <person name="Tunlid A."/>
            <person name="Henrissat B."/>
            <person name="Grigoriev I.V."/>
            <person name="Hibbett D.S."/>
            <person name="Martin F."/>
            <person name="Nordberg H.P."/>
            <person name="Cantor M.N."/>
            <person name="Hua S.X."/>
        </authorList>
    </citation>
    <scope>NUCLEOTIDE SEQUENCE [LARGE SCALE GENOMIC DNA]</scope>
    <source>
        <strain evidence="2 3">LaAM-08-1</strain>
    </source>
</reference>
<proteinExistence type="predicted"/>
<evidence type="ECO:0000313" key="2">
    <source>
        <dbReference type="EMBL" id="KIJ90769.1"/>
    </source>
</evidence>
<evidence type="ECO:0000313" key="3">
    <source>
        <dbReference type="Proteomes" id="UP000054477"/>
    </source>
</evidence>